<comment type="subcellular location">
    <subcellularLocation>
        <location evidence="1">Membrane</location>
        <topology evidence="1">Multi-pass membrane protein</topology>
    </subcellularLocation>
</comment>
<dbReference type="PANTHER" id="PTHR10037:SF230">
    <property type="entry name" value="CA[2+]-CHANNEL PROTEIN ALPHA[[1]] SUBUNIT T, ISOFORM F"/>
    <property type="match status" value="1"/>
</dbReference>
<evidence type="ECO:0000256" key="1">
    <source>
        <dbReference type="ARBA" id="ARBA00004141"/>
    </source>
</evidence>
<evidence type="ECO:0000256" key="5">
    <source>
        <dbReference type="SAM" id="Phobius"/>
    </source>
</evidence>
<evidence type="ECO:0000259" key="6">
    <source>
        <dbReference type="Pfam" id="PF00520"/>
    </source>
</evidence>
<keyword evidence="8" id="KW-1185">Reference proteome</keyword>
<keyword evidence="3 5" id="KW-1133">Transmembrane helix</keyword>
<dbReference type="EMBL" id="ASPP01014780">
    <property type="protein sequence ID" value="ETO18528.1"/>
    <property type="molecule type" value="Genomic_DNA"/>
</dbReference>
<evidence type="ECO:0000256" key="4">
    <source>
        <dbReference type="ARBA" id="ARBA00023136"/>
    </source>
</evidence>
<evidence type="ECO:0000256" key="2">
    <source>
        <dbReference type="ARBA" id="ARBA00022692"/>
    </source>
</evidence>
<comment type="caution">
    <text evidence="7">The sequence shown here is derived from an EMBL/GenBank/DDBJ whole genome shotgun (WGS) entry which is preliminary data.</text>
</comment>
<organism evidence="7 8">
    <name type="scientific">Reticulomyxa filosa</name>
    <dbReference type="NCBI Taxonomy" id="46433"/>
    <lineage>
        <taxon>Eukaryota</taxon>
        <taxon>Sar</taxon>
        <taxon>Rhizaria</taxon>
        <taxon>Retaria</taxon>
        <taxon>Foraminifera</taxon>
        <taxon>Monothalamids</taxon>
        <taxon>Reticulomyxidae</taxon>
        <taxon>Reticulomyxa</taxon>
    </lineage>
</organism>
<dbReference type="Gene3D" id="1.20.120.350">
    <property type="entry name" value="Voltage-gated potassium channels. Chain C"/>
    <property type="match status" value="1"/>
</dbReference>
<feature type="transmembrane region" description="Helical" evidence="5">
    <location>
        <begin position="23"/>
        <end position="52"/>
    </location>
</feature>
<keyword evidence="4 5" id="KW-0472">Membrane</keyword>
<dbReference type="GO" id="GO:0008332">
    <property type="term" value="F:low voltage-gated calcium channel activity"/>
    <property type="evidence" value="ECO:0007669"/>
    <property type="project" value="TreeGrafter"/>
</dbReference>
<evidence type="ECO:0000313" key="7">
    <source>
        <dbReference type="EMBL" id="ETO18528.1"/>
    </source>
</evidence>
<evidence type="ECO:0000313" key="8">
    <source>
        <dbReference type="Proteomes" id="UP000023152"/>
    </source>
</evidence>
<dbReference type="GO" id="GO:0070509">
    <property type="term" value="P:calcium ion import"/>
    <property type="evidence" value="ECO:0007669"/>
    <property type="project" value="TreeGrafter"/>
</dbReference>
<dbReference type="GO" id="GO:0086010">
    <property type="term" value="P:membrane depolarization during action potential"/>
    <property type="evidence" value="ECO:0007669"/>
    <property type="project" value="TreeGrafter"/>
</dbReference>
<dbReference type="InterPro" id="IPR043203">
    <property type="entry name" value="VGCC_Ca_Na"/>
</dbReference>
<keyword evidence="2 5" id="KW-0812">Transmembrane</keyword>
<dbReference type="Gene3D" id="1.10.287.70">
    <property type="match status" value="1"/>
</dbReference>
<gene>
    <name evidence="7" type="ORF">RFI_18736</name>
</gene>
<dbReference type="InterPro" id="IPR005821">
    <property type="entry name" value="Ion_trans_dom"/>
</dbReference>
<reference evidence="7 8" key="1">
    <citation type="journal article" date="2013" name="Curr. Biol.">
        <title>The Genome of the Foraminiferan Reticulomyxa filosa.</title>
        <authorList>
            <person name="Glockner G."/>
            <person name="Hulsmann N."/>
            <person name="Schleicher M."/>
            <person name="Noegel A.A."/>
            <person name="Eichinger L."/>
            <person name="Gallinger C."/>
            <person name="Pawlowski J."/>
            <person name="Sierra R."/>
            <person name="Euteneuer U."/>
            <person name="Pillet L."/>
            <person name="Moustafa A."/>
            <person name="Platzer M."/>
            <person name="Groth M."/>
            <person name="Szafranski K."/>
            <person name="Schliwa M."/>
        </authorList>
    </citation>
    <scope>NUCLEOTIDE SEQUENCE [LARGE SCALE GENOMIC DNA]</scope>
</reference>
<proteinExistence type="predicted"/>
<sequence length="330" mass="37940">MVSVFILITGDAWDSMMYDAVDAVGYGAIAYFVIVICFGTYIVINLFMAVLISHLHAENAEKKFAMEDCITYAKELRMQKHGNGNNLTKTECLMRLVSKLQRMEQLTKYHQGQREGKHSRDKLKLEGASFGLFAPTNWFRQQVHAIVTHRAFDICVDLLILVNCGFLSADQPKTNEQSHTLFFIADLIFTSIFAAEMLLKNIALGCFRYVIVCFLRLVFCVLSIRICGYFLAKKKTIFLTQKKKKKKKAQDFCAKRKWKTITDDEKIAYWTWKSHEVVTRISPPLEDKLIVPSPALAIEVIESNDEYEVVHAVAMEQDYRIVFKNSEKMV</sequence>
<feature type="domain" description="Ion transport" evidence="6">
    <location>
        <begin position="1"/>
        <end position="61"/>
    </location>
</feature>
<dbReference type="GO" id="GO:0001518">
    <property type="term" value="C:voltage-gated sodium channel complex"/>
    <property type="evidence" value="ECO:0007669"/>
    <property type="project" value="TreeGrafter"/>
</dbReference>
<accession>X6MWZ7</accession>
<dbReference type="PANTHER" id="PTHR10037">
    <property type="entry name" value="VOLTAGE-GATED CATION CHANNEL CALCIUM AND SODIUM"/>
    <property type="match status" value="1"/>
</dbReference>
<protein>
    <submittedName>
        <fullName evidence="7">Voltage-gated ion channel superfamily</fullName>
    </submittedName>
</protein>
<dbReference type="InterPro" id="IPR027359">
    <property type="entry name" value="Volt_channel_dom_sf"/>
</dbReference>
<dbReference type="Pfam" id="PF00520">
    <property type="entry name" value="Ion_trans"/>
    <property type="match status" value="2"/>
</dbReference>
<dbReference type="OrthoDB" id="2984333at2759"/>
<dbReference type="GO" id="GO:0005248">
    <property type="term" value="F:voltage-gated sodium channel activity"/>
    <property type="evidence" value="ECO:0007669"/>
    <property type="project" value="TreeGrafter"/>
</dbReference>
<dbReference type="AlphaFoldDB" id="X6MWZ7"/>
<feature type="transmembrane region" description="Helical" evidence="5">
    <location>
        <begin position="209"/>
        <end position="232"/>
    </location>
</feature>
<dbReference type="Proteomes" id="UP000023152">
    <property type="component" value="Unassembled WGS sequence"/>
</dbReference>
<feature type="domain" description="Ion transport" evidence="6">
    <location>
        <begin position="149"/>
        <end position="231"/>
    </location>
</feature>
<feature type="transmembrane region" description="Helical" evidence="5">
    <location>
        <begin position="181"/>
        <end position="203"/>
    </location>
</feature>
<evidence type="ECO:0000256" key="3">
    <source>
        <dbReference type="ARBA" id="ARBA00022989"/>
    </source>
</evidence>
<name>X6MWZ7_RETFI</name>